<dbReference type="EMBL" id="FNEI01000011">
    <property type="protein sequence ID" value="SDJ48566.1"/>
    <property type="molecule type" value="Genomic_DNA"/>
</dbReference>
<dbReference type="AlphaFoldDB" id="A0A1G8U417"/>
<feature type="compositionally biased region" description="Low complexity" evidence="1">
    <location>
        <begin position="222"/>
        <end position="238"/>
    </location>
</feature>
<organism evidence="4 5">
    <name type="scientific">Arthrobacter cupressi</name>
    <dbReference type="NCBI Taxonomy" id="1045773"/>
    <lineage>
        <taxon>Bacteria</taxon>
        <taxon>Bacillati</taxon>
        <taxon>Actinomycetota</taxon>
        <taxon>Actinomycetes</taxon>
        <taxon>Micrococcales</taxon>
        <taxon>Micrococcaceae</taxon>
        <taxon>Arthrobacter</taxon>
    </lineage>
</organism>
<feature type="transmembrane region" description="Helical" evidence="2">
    <location>
        <begin position="178"/>
        <end position="199"/>
    </location>
</feature>
<evidence type="ECO:0000259" key="3">
    <source>
        <dbReference type="Pfam" id="PF26366"/>
    </source>
</evidence>
<dbReference type="InterPro" id="IPR058407">
    <property type="entry name" value="DUF8094"/>
</dbReference>
<evidence type="ECO:0000256" key="1">
    <source>
        <dbReference type="SAM" id="MobiDB-lite"/>
    </source>
</evidence>
<keyword evidence="2" id="KW-0812">Transmembrane</keyword>
<protein>
    <recommendedName>
        <fullName evidence="3">DUF8094 domain-containing protein</fullName>
    </recommendedName>
</protein>
<accession>A0A1G8U417</accession>
<evidence type="ECO:0000313" key="4">
    <source>
        <dbReference type="EMBL" id="SDJ48566.1"/>
    </source>
</evidence>
<keyword evidence="2" id="KW-0472">Membrane</keyword>
<gene>
    <name evidence="4" type="ORF">SAMN05216555_11174</name>
</gene>
<dbReference type="RefSeq" id="WP_074589910.1">
    <property type="nucleotide sequence ID" value="NZ_FNEI01000011.1"/>
</dbReference>
<dbReference type="OrthoDB" id="3265533at2"/>
<feature type="domain" description="DUF8094" evidence="3">
    <location>
        <begin position="313"/>
        <end position="602"/>
    </location>
</feature>
<feature type="region of interest" description="Disordered" evidence="1">
    <location>
        <begin position="213"/>
        <end position="269"/>
    </location>
</feature>
<keyword evidence="5" id="KW-1185">Reference proteome</keyword>
<dbReference type="Proteomes" id="UP000182130">
    <property type="component" value="Unassembled WGS sequence"/>
</dbReference>
<evidence type="ECO:0000313" key="5">
    <source>
        <dbReference type="Proteomes" id="UP000182130"/>
    </source>
</evidence>
<dbReference type="STRING" id="1045773.SAMN05216555_11174"/>
<reference evidence="5" key="1">
    <citation type="submission" date="2016-10" db="EMBL/GenBank/DDBJ databases">
        <authorList>
            <person name="Varghese N."/>
            <person name="Submissions S."/>
        </authorList>
    </citation>
    <scope>NUCLEOTIDE SEQUENCE [LARGE SCALE GENOMIC DNA]</scope>
    <source>
        <strain evidence="5">CGMCC 1.10783</strain>
    </source>
</reference>
<dbReference type="Pfam" id="PF26366">
    <property type="entry name" value="DUF8094"/>
    <property type="match status" value="1"/>
</dbReference>
<keyword evidence="2" id="KW-1133">Transmembrane helix</keyword>
<evidence type="ECO:0000256" key="2">
    <source>
        <dbReference type="SAM" id="Phobius"/>
    </source>
</evidence>
<sequence length="605" mass="61363">MIGIPVRLKTAATLALLGLLVLLAGIGQLTFWAPADTVTVSAPGDTKAAPLTVIEQSLLDHKGGPSRITIQGEGNFVLAVGRPDDVDGWVGKTAHNTVSGISEDGKSLQVSNTAGEATAPAPAGSDLWVETESASGQLDYTWNPPADGEWALLLASDGTKPAPASISVTYPNDTAMPWAVPLILFGAVLIAAGVALPVLRGLLGARNGGNGRSGGNGGGSSAAGQTAPQAAATATPAPFTDQASKDQASKDQASQRQAGQGQRPKEKGGSTALRVLLAGVVSAALAGTSVTAAQAAETPSPAASQDAPADQDVPVLVDAQLKRILEQVANAVSAGDAARDAAKLKSRVGGTELLVRTQNYKIRAKVASHQARMPVRAGKLLGSVVTNQRTWPRTVVAVTQGDGNVVPQVLTLSQSAPRENYKLLATAPLQPGTSFPAIPLGGTKQAAAGDKTGLLYSGNEAMAALADRLTKSNSAFKTKLVEGTGSPYIADVLDYQADAVKAGSSGTFKFTHSPVAADTTVFRTSDGGALVLGRLDFGFTTTPKAEGDTLIADKAAAVLAGGESTKTGLSQTFAESVAIYVPPAGSSDPMKLVAAFRGLVAASFK</sequence>
<feature type="compositionally biased region" description="Low complexity" evidence="1">
    <location>
        <begin position="252"/>
        <end position="262"/>
    </location>
</feature>
<proteinExistence type="predicted"/>
<name>A0A1G8U417_9MICC</name>